<proteinExistence type="predicted"/>
<gene>
    <name evidence="4" type="ORF">JEQ47_16645</name>
</gene>
<keyword evidence="3" id="KW-0812">Transmembrane</keyword>
<evidence type="ECO:0000256" key="2">
    <source>
        <dbReference type="SAM" id="MobiDB-lite"/>
    </source>
</evidence>
<evidence type="ECO:0000313" key="4">
    <source>
        <dbReference type="EMBL" id="MBJ3786356.1"/>
    </source>
</evidence>
<reference evidence="4" key="1">
    <citation type="submission" date="2020-12" db="EMBL/GenBank/DDBJ databases">
        <title>Devosia sp. MSA67 isolated from Mo River.</title>
        <authorList>
            <person name="Ma F."/>
            <person name="Zi Z."/>
        </authorList>
    </citation>
    <scope>NUCLEOTIDE SEQUENCE</scope>
    <source>
        <strain evidence="4">MSA67</strain>
    </source>
</reference>
<accession>A0A934IZZ0</accession>
<dbReference type="EMBL" id="JAEKMH010000004">
    <property type="protein sequence ID" value="MBJ3786356.1"/>
    <property type="molecule type" value="Genomic_DNA"/>
</dbReference>
<feature type="compositionally biased region" description="Low complexity" evidence="2">
    <location>
        <begin position="534"/>
        <end position="549"/>
    </location>
</feature>
<sequence length="658" mass="71492">MDQGAIRGGIGSQERFDLLCNPFAVLRIPITASKEDVAAAFDDAMSDGWADDATLREARRQLLAPKPRLAATIDCLLDASPQQRDLVLSALRDGVAPSDLIALAKDLPEVARAGFLSNVAQLRPSAGVLRYFALTQAAIDKSKVQTEVDLAFEAVGLPVPTMDAVGEAYDGFTRDNVRRLFSAYRDVASASADLRRCLQDGLPSATDDQMAAFTSLVNWYLDFAAGPIGDLRRDIDAILENVMARPVVDGLAVERIEAPLRQWDDLSQPAQLLAQRKGRDDPQARELFQHLRSLMIRIANDGNAPDVALKLSKVCSEVFAELPRATQQLEEDIVALQGLVDEMGARELSAFIDGIKTDLDPLVRDLASGFTAGGIGRAKLLFQAFDAAVKKTKGTAASDLPWFLVRGLALDINNEMGEGAASQSLITGMTTHSGFGQASQNMRAAIQTDDRVLRMNAAQARLSRAVEKKDTARAREELLVMSGLATEESEKRQYRQAIADLDAAQRGRMVRWIFWAIIIVIAVIVVASQNNNRSRSPSYASSQPPAATSGTPAALPATASSQAELKPTPYSTVPFSRGNIRYCEFENARLDAINALMATEANSVIDRFNAAVGDYNSRCAEYRYYPDDLTAVRQELATSRPRIASDAKTILQGWRAGD</sequence>
<name>A0A934IZZ0_9HYPH</name>
<comment type="caution">
    <text evidence="4">The sequence shown here is derived from an EMBL/GenBank/DDBJ whole genome shotgun (WGS) entry which is preliminary data.</text>
</comment>
<feature type="region of interest" description="Disordered" evidence="2">
    <location>
        <begin position="533"/>
        <end position="561"/>
    </location>
</feature>
<keyword evidence="3" id="KW-0472">Membrane</keyword>
<organism evidence="4 5">
    <name type="scientific">Devosia sediminis</name>
    <dbReference type="NCBI Taxonomy" id="2798801"/>
    <lineage>
        <taxon>Bacteria</taxon>
        <taxon>Pseudomonadati</taxon>
        <taxon>Pseudomonadota</taxon>
        <taxon>Alphaproteobacteria</taxon>
        <taxon>Hyphomicrobiales</taxon>
        <taxon>Devosiaceae</taxon>
        <taxon>Devosia</taxon>
    </lineage>
</organism>
<dbReference type="AlphaFoldDB" id="A0A934IZZ0"/>
<dbReference type="RefSeq" id="WP_198877548.1">
    <property type="nucleotide sequence ID" value="NZ_JAEKMH010000004.1"/>
</dbReference>
<evidence type="ECO:0000256" key="1">
    <source>
        <dbReference type="SAM" id="Coils"/>
    </source>
</evidence>
<keyword evidence="3" id="KW-1133">Transmembrane helix</keyword>
<feature type="coiled-coil region" evidence="1">
    <location>
        <begin position="455"/>
        <end position="504"/>
    </location>
</feature>
<keyword evidence="1" id="KW-0175">Coiled coil</keyword>
<dbReference type="Proteomes" id="UP000602124">
    <property type="component" value="Unassembled WGS sequence"/>
</dbReference>
<keyword evidence="5" id="KW-1185">Reference proteome</keyword>
<evidence type="ECO:0000256" key="3">
    <source>
        <dbReference type="SAM" id="Phobius"/>
    </source>
</evidence>
<protein>
    <submittedName>
        <fullName evidence="4">Uncharacterized protein</fullName>
    </submittedName>
</protein>
<feature type="transmembrane region" description="Helical" evidence="3">
    <location>
        <begin position="509"/>
        <end position="527"/>
    </location>
</feature>
<evidence type="ECO:0000313" key="5">
    <source>
        <dbReference type="Proteomes" id="UP000602124"/>
    </source>
</evidence>